<feature type="transmembrane region" description="Helical" evidence="1">
    <location>
        <begin position="86"/>
        <end position="107"/>
    </location>
</feature>
<feature type="transmembrane region" description="Helical" evidence="1">
    <location>
        <begin position="113"/>
        <end position="134"/>
    </location>
</feature>
<feature type="transmembrane region" description="Helical" evidence="1">
    <location>
        <begin position="146"/>
        <end position="165"/>
    </location>
</feature>
<feature type="transmembrane region" description="Helical" evidence="1">
    <location>
        <begin position="201"/>
        <end position="222"/>
    </location>
</feature>
<sequence>MPEALGRLRRPTLLALALAAPVVLIVGALVAEAVQPAGTYDPIGQTISTLAGRGATDRWIMGAALTLLGVLYVLIAAGLRGVPTAARAILGGGGIAVIVAALAVQPAHGSSTIHMAGTVTAAIAFVLWPVPLIADRTLDPALRRGSAVAVAGMLGLLAWLCAQAWTDGTWLGMAERALILGETVWPIVVVGWPVRRFRPSPVVLAMLGPAVFVVGLLAAQSAQPLPDPWNQSASALSGLGATSRWIMAGTLVLVGALTVLTALGLRPRVPASAWRLLAAGGAFLVVAGLSPQPVGGYSLVHMVTGGLAWAAYTLWTLALAASPTVDRRLRVASAVAFVVLSVLVVWFTVQLVTTGTWYGLSQRILILAQAVWPVVVAVMVSARVGSSQRPGRSRDGSG</sequence>
<evidence type="ECO:0000313" key="2">
    <source>
        <dbReference type="EMBL" id="MFC5136972.1"/>
    </source>
</evidence>
<feature type="transmembrane region" description="Helical" evidence="1">
    <location>
        <begin position="296"/>
        <end position="319"/>
    </location>
</feature>
<protein>
    <submittedName>
        <fullName evidence="2">DUF998 domain-containing protein</fullName>
    </submittedName>
</protein>
<feature type="transmembrane region" description="Helical" evidence="1">
    <location>
        <begin position="331"/>
        <end position="352"/>
    </location>
</feature>
<proteinExistence type="predicted"/>
<dbReference type="EMBL" id="JBHSKG010000001">
    <property type="protein sequence ID" value="MFC5136972.1"/>
    <property type="molecule type" value="Genomic_DNA"/>
</dbReference>
<evidence type="ECO:0000313" key="3">
    <source>
        <dbReference type="Proteomes" id="UP001596175"/>
    </source>
</evidence>
<keyword evidence="1" id="KW-0472">Membrane</keyword>
<feature type="transmembrane region" description="Helical" evidence="1">
    <location>
        <begin position="242"/>
        <end position="265"/>
    </location>
</feature>
<name>A0ABV9Z7K5_9PSEU</name>
<dbReference type="RefSeq" id="WP_378019548.1">
    <property type="nucleotide sequence ID" value="NZ_JBHSKG010000001.1"/>
</dbReference>
<feature type="transmembrane region" description="Helical" evidence="1">
    <location>
        <begin position="272"/>
        <end position="290"/>
    </location>
</feature>
<dbReference type="Proteomes" id="UP001596175">
    <property type="component" value="Unassembled WGS sequence"/>
</dbReference>
<dbReference type="Pfam" id="PF06197">
    <property type="entry name" value="DUF998"/>
    <property type="match status" value="2"/>
</dbReference>
<feature type="transmembrane region" description="Helical" evidence="1">
    <location>
        <begin position="364"/>
        <end position="384"/>
    </location>
</feature>
<dbReference type="InterPro" id="IPR009339">
    <property type="entry name" value="DUF998"/>
</dbReference>
<gene>
    <name evidence="2" type="ORF">ACFPK1_01895</name>
</gene>
<reference evidence="3" key="1">
    <citation type="journal article" date="2019" name="Int. J. Syst. Evol. Microbiol.">
        <title>The Global Catalogue of Microorganisms (GCM) 10K type strain sequencing project: providing services to taxonomists for standard genome sequencing and annotation.</title>
        <authorList>
            <consortium name="The Broad Institute Genomics Platform"/>
            <consortium name="The Broad Institute Genome Sequencing Center for Infectious Disease"/>
            <person name="Wu L."/>
            <person name="Ma J."/>
        </authorList>
    </citation>
    <scope>NUCLEOTIDE SEQUENCE [LARGE SCALE GENOMIC DNA]</scope>
    <source>
        <strain evidence="3">XZYJ18</strain>
    </source>
</reference>
<accession>A0ABV9Z7K5</accession>
<keyword evidence="3" id="KW-1185">Reference proteome</keyword>
<keyword evidence="1" id="KW-0812">Transmembrane</keyword>
<keyword evidence="1" id="KW-1133">Transmembrane helix</keyword>
<organism evidence="2 3">
    <name type="scientific">Actinomycetospora rhizophila</name>
    <dbReference type="NCBI Taxonomy" id="1416876"/>
    <lineage>
        <taxon>Bacteria</taxon>
        <taxon>Bacillati</taxon>
        <taxon>Actinomycetota</taxon>
        <taxon>Actinomycetes</taxon>
        <taxon>Pseudonocardiales</taxon>
        <taxon>Pseudonocardiaceae</taxon>
        <taxon>Actinomycetospora</taxon>
    </lineage>
</organism>
<feature type="transmembrane region" description="Helical" evidence="1">
    <location>
        <begin position="12"/>
        <end position="31"/>
    </location>
</feature>
<feature type="transmembrane region" description="Helical" evidence="1">
    <location>
        <begin position="59"/>
        <end position="79"/>
    </location>
</feature>
<feature type="transmembrane region" description="Helical" evidence="1">
    <location>
        <begin position="177"/>
        <end position="194"/>
    </location>
</feature>
<comment type="caution">
    <text evidence="2">The sequence shown here is derived from an EMBL/GenBank/DDBJ whole genome shotgun (WGS) entry which is preliminary data.</text>
</comment>
<evidence type="ECO:0000256" key="1">
    <source>
        <dbReference type="SAM" id="Phobius"/>
    </source>
</evidence>